<sequence>MGSRTPTSQRSTPNNNQTHKHSQNKTPNNTVKSFASTSNNVKHKEPKGFTCIVCDGGHRICDCPVFKAKGIDERMSDVTRYKLCINCLRQGHAVNNCRFRSCQEPECNERHNSLLHRPSTLTTQIAHVEESGEIVASYCNKNINYILLSTAMVEVSNPLGQQKVQVRALLDCGSQSSFVTESLKIRLSLKSHHIDSLKVIGIGNTQANNVTESCNIILQSLNNKFNINTSCFVLKELTGRLPRILVDISTLKLPENIQLADPMFNQPADIDILIGADIFWDILGNEQISLGTNMPKLRSSHLVWKVSGPINSITPHQSVHCNHSVVSKKNDGHQVIEKMLGRFWELEEVPKKSIMRESEIYCEKHFITRTTRTKTGRFCVRLLLKDTADCLGDTYKLAKRRFLNIEKRFKRRKNKRKRKRKQTQTQTNANANANVVLCWIHSNVSKLKIFVANRITEIKELTSSSAWRYVPTDLNPADLLSRGVHARRLASTSLWWTGPCFLTLNETEWPKSNLQDLEILPELKANPIVIKSPIIDFEKYSSLSKLERSFAYVLRFIFNLKNKHNKRVGTLSANELRESFRSLCIISQGQSFSIEYDLLVTGKQLNKNSKLLALSPFLDEYKLIRVGGRIDASSYAFEKKHPILIHATHTLTKLYFIRQHINTMHAGPQMLLATVRETIWPINGRILARRTVNNCVRCRRLKGNFTT</sequence>
<comment type="caution">
    <text evidence="1">The sequence shown here is derived from an EMBL/GenBank/DDBJ whole genome shotgun (WGS) entry which is preliminary data.</text>
</comment>
<accession>A0ACC2Q3F2</accession>
<name>A0ACC2Q3F2_9NEOP</name>
<organism evidence="1 2">
    <name type="scientific">Mythimna loreyi</name>
    <dbReference type="NCBI Taxonomy" id="667449"/>
    <lineage>
        <taxon>Eukaryota</taxon>
        <taxon>Metazoa</taxon>
        <taxon>Ecdysozoa</taxon>
        <taxon>Arthropoda</taxon>
        <taxon>Hexapoda</taxon>
        <taxon>Insecta</taxon>
        <taxon>Pterygota</taxon>
        <taxon>Neoptera</taxon>
        <taxon>Endopterygota</taxon>
        <taxon>Lepidoptera</taxon>
        <taxon>Glossata</taxon>
        <taxon>Ditrysia</taxon>
        <taxon>Noctuoidea</taxon>
        <taxon>Noctuidae</taxon>
        <taxon>Noctuinae</taxon>
        <taxon>Hadenini</taxon>
        <taxon>Mythimna</taxon>
    </lineage>
</organism>
<evidence type="ECO:0000313" key="2">
    <source>
        <dbReference type="Proteomes" id="UP001231649"/>
    </source>
</evidence>
<dbReference type="Proteomes" id="UP001231649">
    <property type="component" value="Chromosome 31"/>
</dbReference>
<keyword evidence="2" id="KW-1185">Reference proteome</keyword>
<protein>
    <submittedName>
        <fullName evidence="1">Uncharacterized protein</fullName>
    </submittedName>
</protein>
<proteinExistence type="predicted"/>
<gene>
    <name evidence="1" type="ORF">PYW08_012598</name>
</gene>
<reference evidence="1" key="1">
    <citation type="submission" date="2023-03" db="EMBL/GenBank/DDBJ databases">
        <title>Chromosome-level genomes of two armyworms, Mythimna separata and Mythimna loreyi, provide insights into the biosynthesis and reception of sex pheromones.</title>
        <authorList>
            <person name="Zhao H."/>
        </authorList>
    </citation>
    <scope>NUCLEOTIDE SEQUENCE</scope>
    <source>
        <strain evidence="1">BeijingLab</strain>
    </source>
</reference>
<dbReference type="EMBL" id="CM056807">
    <property type="protein sequence ID" value="KAJ8705552.1"/>
    <property type="molecule type" value="Genomic_DNA"/>
</dbReference>
<evidence type="ECO:0000313" key="1">
    <source>
        <dbReference type="EMBL" id="KAJ8705552.1"/>
    </source>
</evidence>